<reference evidence="4 5" key="1">
    <citation type="submission" date="2022-06" db="EMBL/GenBank/DDBJ databases">
        <title>Actinoplanes abujensis sp. nov., isolated from Nigerian arid soil.</title>
        <authorList>
            <person name="Ding P."/>
        </authorList>
    </citation>
    <scope>NUCLEOTIDE SEQUENCE [LARGE SCALE GENOMIC DNA]</scope>
    <source>
        <strain evidence="5">TRM88002</strain>
    </source>
</reference>
<feature type="non-terminal residue" evidence="4">
    <location>
        <position position="1"/>
    </location>
</feature>
<dbReference type="InterPro" id="IPR041664">
    <property type="entry name" value="AAA_16"/>
</dbReference>
<dbReference type="PANTHER" id="PTHR16305">
    <property type="entry name" value="TESTICULAR SOLUBLE ADENYLYL CYCLASE"/>
    <property type="match status" value="1"/>
</dbReference>
<dbReference type="Pfam" id="PF13191">
    <property type="entry name" value="AAA_16"/>
    <property type="match status" value="1"/>
</dbReference>
<evidence type="ECO:0000313" key="4">
    <source>
        <dbReference type="EMBL" id="MCM4076195.1"/>
    </source>
</evidence>
<protein>
    <submittedName>
        <fullName evidence="4">AAA family ATPase</fullName>
    </submittedName>
</protein>
<accession>A0ABT0XQZ7</accession>
<comment type="caution">
    <text evidence="4">The sequence shown here is derived from an EMBL/GenBank/DDBJ whole genome shotgun (WGS) entry which is preliminary data.</text>
</comment>
<keyword evidence="5" id="KW-1185">Reference proteome</keyword>
<proteinExistence type="predicted"/>
<dbReference type="SUPFAM" id="SSF52540">
    <property type="entry name" value="P-loop containing nucleoside triphosphate hydrolases"/>
    <property type="match status" value="1"/>
</dbReference>
<feature type="domain" description="Orc1-like AAA ATPase" evidence="3">
    <location>
        <begin position="53"/>
        <end position="245"/>
    </location>
</feature>
<name>A0ABT0XQZ7_9ACTN</name>
<evidence type="ECO:0000259" key="3">
    <source>
        <dbReference type="Pfam" id="PF13191"/>
    </source>
</evidence>
<organism evidence="4 5">
    <name type="scientific">Paractinoplanes hotanensis</name>
    <dbReference type="NCBI Taxonomy" id="2906497"/>
    <lineage>
        <taxon>Bacteria</taxon>
        <taxon>Bacillati</taxon>
        <taxon>Actinomycetota</taxon>
        <taxon>Actinomycetes</taxon>
        <taxon>Micromonosporales</taxon>
        <taxon>Micromonosporaceae</taxon>
        <taxon>Paractinoplanes</taxon>
    </lineage>
</organism>
<dbReference type="RefSeq" id="WP_251796107.1">
    <property type="nucleotide sequence ID" value="NZ_JAMQOL010000002.1"/>
</dbReference>
<evidence type="ECO:0000256" key="2">
    <source>
        <dbReference type="ARBA" id="ARBA00022840"/>
    </source>
</evidence>
<dbReference type="InterPro" id="IPR027417">
    <property type="entry name" value="P-loop_NTPase"/>
</dbReference>
<dbReference type="Proteomes" id="UP001523216">
    <property type="component" value="Unassembled WGS sequence"/>
</dbReference>
<dbReference type="EMBL" id="JAMQOL010000002">
    <property type="protein sequence ID" value="MCM4076195.1"/>
    <property type="molecule type" value="Genomic_DNA"/>
</dbReference>
<gene>
    <name evidence="4" type="ORF">LXN57_01295</name>
</gene>
<dbReference type="Gene3D" id="3.40.50.300">
    <property type="entry name" value="P-loop containing nucleotide triphosphate hydrolases"/>
    <property type="match status" value="1"/>
</dbReference>
<dbReference type="PANTHER" id="PTHR16305:SF28">
    <property type="entry name" value="GUANYLATE CYCLASE DOMAIN-CONTAINING PROTEIN"/>
    <property type="match status" value="1"/>
</dbReference>
<keyword evidence="2" id="KW-0067">ATP-binding</keyword>
<evidence type="ECO:0000313" key="5">
    <source>
        <dbReference type="Proteomes" id="UP001523216"/>
    </source>
</evidence>
<sequence>QAVLPDAIPHGSRADIGAAEERARIGGAEERDAALMPAPMPAAVRRRSEAPMIGRAGEMRAVLGLIDEAVSSRRPRLITITGVAGIGKTRLVQEVVAHVGASPRPGGLRVLRGRCLAAGDGITFWALGEILREACGIPLGDPDAPQRLRSRLGRVLGGQRLTPAELDTTVFALATTAAIRVPDNPLDQADPRDVADELGRAWPRLASAFAARGPLMLVVEDLHWAGGPLVGMLSRLVTRSTGPVVLLTTARPEFLEGRPDLPGVSMVSLQPLTADDSRTLLATHPHARRLPPHSRVRILARAEGNPYFLDQLAAHVTETATTGLPDSLHALLAARVDALPPAEKRLLQAAAVMGRVFWAAPLRERLGADQPDLLAALENRALIRARPAALVTGQDEYAFQHALLRDVAYASLPVAQRAAGHAAVAAWLEEVSRERIGEVIELVAVHYAAAADGPGAGEWTRGKAFRSLLTAGIGARRRYAVPRALDLHRAALRYASNPAERAGALEAIGDDHETAYDGDEAVRAWREAITALRDAPGHGDRRAGLCLKTAQMLIARWGGFRVPADPELADRVVDEGLAAVTDPPTKAQLLSLRALCGGRWAWTGRTDPVPVTGRRRAATDAAALADRLGSPTLRGQALLGNAAVHFLEGRYEDAVTAVLDEVALVEQEGRDRDRALGHTIASLVVGAVRGDYEQALEHAHRSYEWARGLSPHDRLHGTAAVLLCLEQLGRDADIDPFLDEHLRLRQGPVAAMACPYIRSGPLVGALALARRGDLHESGKAAATVEPDLAHPGNAEVLRARLALHRGDVTTARALAERLVAMGRRPGPEEVPHESLLLVQTLEAAGDHDALRRFLPRARAAAGYLALLTPACERAEAALQRP</sequence>
<keyword evidence="1" id="KW-0547">Nucleotide-binding</keyword>
<evidence type="ECO:0000256" key="1">
    <source>
        <dbReference type="ARBA" id="ARBA00022741"/>
    </source>
</evidence>